<keyword evidence="2" id="KW-1185">Reference proteome</keyword>
<evidence type="ECO:0000313" key="1">
    <source>
        <dbReference type="EMBL" id="GAC31081.1"/>
    </source>
</evidence>
<protein>
    <recommendedName>
        <fullName evidence="3">DUF4185 domain-containing protein</fullName>
    </recommendedName>
</protein>
<accession>K6Z4C4</accession>
<proteinExistence type="predicted"/>
<dbReference type="RefSeq" id="WP_007102889.1">
    <property type="nucleotide sequence ID" value="NZ_BAER01000011.1"/>
</dbReference>
<sequence length="409" mass="46163">MNEMIKNLFDFRLWLTALVLTSWSSYAENTINRPLFELTPKSVEYLGGFRLPLTTKGVSRIAYSQGVIALRPSKNSFFMVGHAQHQAIAEFEIPEINTTKKIGEWPFAIFKQPFSTLFPCASSSNPQKINRVTGMSEIEGQLVVNGMEYYDADANVRDTTLIVREPDDLEESEIDGFFQLQGAAHAAGWISKIPQTWQKDLDSEYLVGNASTLPINSRLSIGPSAFTAHFWGVLNSEDKSGLILTTDLMDFSLKHPIVEDQYNESLKNNLWTELSSAYYGFIIPRTSSYLVIGKSGGHNSGIGYKITQDEGKGRKCGGPCSLKAGDSYNYFWLFDVDDFLSVKTGKKQPYQIRPYQYGFFDKSNTNPYIIGADYNIEKKLLYVVFANEDKFQSEYEAAPVIRVYKIHTN</sequence>
<comment type="caution">
    <text evidence="1">The sequence shown here is derived from an EMBL/GenBank/DDBJ whole genome shotgun (WGS) entry which is preliminary data.</text>
</comment>
<evidence type="ECO:0008006" key="3">
    <source>
        <dbReference type="Google" id="ProtNLM"/>
    </source>
</evidence>
<dbReference type="Proteomes" id="UP000006322">
    <property type="component" value="Unassembled WGS sequence"/>
</dbReference>
<dbReference type="EMBL" id="BAER01000011">
    <property type="protein sequence ID" value="GAC31081.1"/>
    <property type="molecule type" value="Genomic_DNA"/>
</dbReference>
<organism evidence="1 2">
    <name type="scientific">Paraglaciecola polaris LMG 21857</name>
    <dbReference type="NCBI Taxonomy" id="1129793"/>
    <lineage>
        <taxon>Bacteria</taxon>
        <taxon>Pseudomonadati</taxon>
        <taxon>Pseudomonadota</taxon>
        <taxon>Gammaproteobacteria</taxon>
        <taxon>Alteromonadales</taxon>
        <taxon>Alteromonadaceae</taxon>
        <taxon>Paraglaciecola</taxon>
    </lineage>
</organism>
<evidence type="ECO:0000313" key="2">
    <source>
        <dbReference type="Proteomes" id="UP000006322"/>
    </source>
</evidence>
<dbReference type="OrthoDB" id="5485925at2"/>
<name>K6Z4C4_9ALTE</name>
<dbReference type="AlphaFoldDB" id="K6Z4C4"/>
<gene>
    <name evidence="1" type="ORF">GPLA_0160</name>
</gene>
<reference evidence="2" key="1">
    <citation type="journal article" date="2014" name="Environ. Microbiol.">
        <title>Comparative genomics of the marine bacterial genus Glaciecola reveals the high degree of genomic diversity and genomic characteristic for cold adaptation.</title>
        <authorList>
            <person name="Qin Q.L."/>
            <person name="Xie B.B."/>
            <person name="Yu Y."/>
            <person name="Shu Y.L."/>
            <person name="Rong J.C."/>
            <person name="Zhang Y.J."/>
            <person name="Zhao D.L."/>
            <person name="Chen X.L."/>
            <person name="Zhang X.Y."/>
            <person name="Chen B."/>
            <person name="Zhou B.C."/>
            <person name="Zhang Y.Z."/>
        </authorList>
    </citation>
    <scope>NUCLEOTIDE SEQUENCE [LARGE SCALE GENOMIC DNA]</scope>
    <source>
        <strain evidence="2">LMG 21857</strain>
    </source>
</reference>